<keyword evidence="2" id="KW-0963">Cytoplasm</keyword>
<feature type="modified residue" description="4-aspartylphosphate" evidence="8">
    <location>
        <position position="55"/>
    </location>
</feature>
<dbReference type="InterPro" id="IPR009057">
    <property type="entry name" value="Homeodomain-like_sf"/>
</dbReference>
<feature type="domain" description="Response regulatory" evidence="10">
    <location>
        <begin position="3"/>
        <end position="120"/>
    </location>
</feature>
<dbReference type="SMART" id="SM00342">
    <property type="entry name" value="HTH_ARAC"/>
    <property type="match status" value="1"/>
</dbReference>
<dbReference type="RefSeq" id="WP_378139451.1">
    <property type="nucleotide sequence ID" value="NZ_JBHSMI010000067.1"/>
</dbReference>
<keyword evidence="3 8" id="KW-0597">Phosphoprotein</keyword>
<dbReference type="EMBL" id="JBHSMI010000067">
    <property type="protein sequence ID" value="MFC5407096.1"/>
    <property type="molecule type" value="Genomic_DNA"/>
</dbReference>
<keyword evidence="7" id="KW-0804">Transcription</keyword>
<evidence type="ECO:0000259" key="10">
    <source>
        <dbReference type="PROSITE" id="PS50110"/>
    </source>
</evidence>
<evidence type="ECO:0000256" key="8">
    <source>
        <dbReference type="PROSITE-ProRule" id="PRU00169"/>
    </source>
</evidence>
<sequence>MYKVIFVDDEIQFRKYLHHVIDWEAYGFQVCGEAKNGLEALELVDKERPDVAFIDINMPHMNGMDLATAVKKDYPGTFMLFVTGHSEFEYARAALKIGVSDYILKPFDKEELIISLTKVKSIIEQARLEQDNTKKERLVWKESFLNLLISRECEEEHPQIAEQLELFRLQGGGMRFQVASVEIDAMNEPLLDSREIRLRQYIVANLLNDIVKPMSTMYLFNGPENRVILLLGYAAEEAGQAAFCLDGLRKLCAMIKRHNFGFTVTAGIGTAGDGIAAIRKSYIESIIAIRNKISLDFGDVIRYEDIQSRSSSVGFYPHEINENLLVQMRQHNEEEVTSNLDAIRQYVETSGLSSDSIHMILAGLVSLCLTYIHEIGKKPEEVLPEDFSPFREIMKHSSLDSAFGWIRELYMTVLRQSRSAIRTKSGKTLEQAVAYINEHYADSALKVDDIAKRLFIQSRYLLKLFNQAYGKSVSDFILDTRMQKAKELLVSGRNLRLTDIAEMVGYGDAGHFSKTFKKYTGISPSEYEATLTK</sequence>
<reference evidence="12" key="1">
    <citation type="journal article" date="2019" name="Int. J. Syst. Evol. Microbiol.">
        <title>The Global Catalogue of Microorganisms (GCM) 10K type strain sequencing project: providing services to taxonomists for standard genome sequencing and annotation.</title>
        <authorList>
            <consortium name="The Broad Institute Genomics Platform"/>
            <consortium name="The Broad Institute Genome Sequencing Center for Infectious Disease"/>
            <person name="Wu L."/>
            <person name="Ma J."/>
        </authorList>
    </citation>
    <scope>NUCLEOTIDE SEQUENCE [LARGE SCALE GENOMIC DNA]</scope>
    <source>
        <strain evidence="12">CGMCC 1.18575</strain>
    </source>
</reference>
<evidence type="ECO:0000256" key="2">
    <source>
        <dbReference type="ARBA" id="ARBA00022490"/>
    </source>
</evidence>
<dbReference type="PANTHER" id="PTHR42713">
    <property type="entry name" value="HISTIDINE KINASE-RELATED"/>
    <property type="match status" value="1"/>
</dbReference>
<evidence type="ECO:0000313" key="11">
    <source>
        <dbReference type="EMBL" id="MFC5407096.1"/>
    </source>
</evidence>
<dbReference type="InterPro" id="IPR011006">
    <property type="entry name" value="CheY-like_superfamily"/>
</dbReference>
<dbReference type="PRINTS" id="PR00032">
    <property type="entry name" value="HTHARAC"/>
</dbReference>
<dbReference type="Gene3D" id="1.10.10.60">
    <property type="entry name" value="Homeodomain-like"/>
    <property type="match status" value="2"/>
</dbReference>
<evidence type="ECO:0000259" key="9">
    <source>
        <dbReference type="PROSITE" id="PS01124"/>
    </source>
</evidence>
<comment type="subcellular location">
    <subcellularLocation>
        <location evidence="1">Cytoplasm</location>
    </subcellularLocation>
</comment>
<evidence type="ECO:0000256" key="6">
    <source>
        <dbReference type="ARBA" id="ARBA00023125"/>
    </source>
</evidence>
<organism evidence="11 12">
    <name type="scientific">Cohnella soli</name>
    <dbReference type="NCBI Taxonomy" id="425005"/>
    <lineage>
        <taxon>Bacteria</taxon>
        <taxon>Bacillati</taxon>
        <taxon>Bacillota</taxon>
        <taxon>Bacilli</taxon>
        <taxon>Bacillales</taxon>
        <taxon>Paenibacillaceae</taxon>
        <taxon>Cohnella</taxon>
    </lineage>
</organism>
<accession>A0ABW0I0N9</accession>
<name>A0ABW0I0N9_9BACL</name>
<evidence type="ECO:0000256" key="1">
    <source>
        <dbReference type="ARBA" id="ARBA00004496"/>
    </source>
</evidence>
<dbReference type="Proteomes" id="UP001596113">
    <property type="component" value="Unassembled WGS sequence"/>
</dbReference>
<gene>
    <name evidence="11" type="ORF">ACFPOF_30590</name>
</gene>
<dbReference type="InterPro" id="IPR018062">
    <property type="entry name" value="HTH_AraC-typ_CS"/>
</dbReference>
<evidence type="ECO:0000256" key="5">
    <source>
        <dbReference type="ARBA" id="ARBA00023015"/>
    </source>
</evidence>
<dbReference type="Pfam" id="PF00072">
    <property type="entry name" value="Response_reg"/>
    <property type="match status" value="1"/>
</dbReference>
<dbReference type="Pfam" id="PF17853">
    <property type="entry name" value="GGDEF_2"/>
    <property type="match status" value="1"/>
</dbReference>
<dbReference type="SUPFAM" id="SSF52172">
    <property type="entry name" value="CheY-like"/>
    <property type="match status" value="1"/>
</dbReference>
<dbReference type="SMART" id="SM00448">
    <property type="entry name" value="REC"/>
    <property type="match status" value="1"/>
</dbReference>
<evidence type="ECO:0000256" key="3">
    <source>
        <dbReference type="ARBA" id="ARBA00022553"/>
    </source>
</evidence>
<dbReference type="PROSITE" id="PS01124">
    <property type="entry name" value="HTH_ARAC_FAMILY_2"/>
    <property type="match status" value="1"/>
</dbReference>
<evidence type="ECO:0000256" key="4">
    <source>
        <dbReference type="ARBA" id="ARBA00023012"/>
    </source>
</evidence>
<dbReference type="InterPro" id="IPR018060">
    <property type="entry name" value="HTH_AraC"/>
</dbReference>
<dbReference type="PANTHER" id="PTHR42713:SF3">
    <property type="entry name" value="TRANSCRIPTIONAL REGULATORY PROTEIN HPTR"/>
    <property type="match status" value="1"/>
</dbReference>
<dbReference type="InterPro" id="IPR020449">
    <property type="entry name" value="Tscrpt_reg_AraC-type_HTH"/>
</dbReference>
<feature type="domain" description="HTH araC/xylS-type" evidence="9">
    <location>
        <begin position="430"/>
        <end position="530"/>
    </location>
</feature>
<protein>
    <submittedName>
        <fullName evidence="11">Response regulator</fullName>
    </submittedName>
</protein>
<dbReference type="InterPro" id="IPR051552">
    <property type="entry name" value="HptR"/>
</dbReference>
<dbReference type="CDD" id="cd17536">
    <property type="entry name" value="REC_YesN-like"/>
    <property type="match status" value="1"/>
</dbReference>
<dbReference type="Gene3D" id="3.40.50.2300">
    <property type="match status" value="1"/>
</dbReference>
<evidence type="ECO:0000313" key="12">
    <source>
        <dbReference type="Proteomes" id="UP001596113"/>
    </source>
</evidence>
<keyword evidence="4" id="KW-0902">Two-component regulatory system</keyword>
<evidence type="ECO:0000256" key="7">
    <source>
        <dbReference type="ARBA" id="ARBA00023163"/>
    </source>
</evidence>
<proteinExistence type="predicted"/>
<dbReference type="SUPFAM" id="SSF46689">
    <property type="entry name" value="Homeodomain-like"/>
    <property type="match status" value="1"/>
</dbReference>
<keyword evidence="6" id="KW-0238">DNA-binding</keyword>
<comment type="caution">
    <text evidence="11">The sequence shown here is derived from an EMBL/GenBank/DDBJ whole genome shotgun (WGS) entry which is preliminary data.</text>
</comment>
<keyword evidence="5" id="KW-0805">Transcription regulation</keyword>
<dbReference type="PROSITE" id="PS50110">
    <property type="entry name" value="RESPONSE_REGULATORY"/>
    <property type="match status" value="1"/>
</dbReference>
<keyword evidence="12" id="KW-1185">Reference proteome</keyword>
<dbReference type="Pfam" id="PF12833">
    <property type="entry name" value="HTH_18"/>
    <property type="match status" value="1"/>
</dbReference>
<dbReference type="InterPro" id="IPR041522">
    <property type="entry name" value="CdaR_GGDEF"/>
</dbReference>
<dbReference type="PROSITE" id="PS00041">
    <property type="entry name" value="HTH_ARAC_FAMILY_1"/>
    <property type="match status" value="1"/>
</dbReference>
<dbReference type="InterPro" id="IPR001789">
    <property type="entry name" value="Sig_transdc_resp-reg_receiver"/>
</dbReference>